<protein>
    <recommendedName>
        <fullName evidence="1">Reverse transcriptase domain-containing protein</fullName>
    </recommendedName>
</protein>
<dbReference type="SUPFAM" id="SSF56672">
    <property type="entry name" value="DNA/RNA polymerases"/>
    <property type="match status" value="1"/>
</dbReference>
<proteinExistence type="predicted"/>
<dbReference type="CDD" id="cd01650">
    <property type="entry name" value="RT_nLTR_like"/>
    <property type="match status" value="1"/>
</dbReference>
<name>A0A3P9IHY6_ORYLA</name>
<dbReference type="InterPro" id="IPR000477">
    <property type="entry name" value="RT_dom"/>
</dbReference>
<dbReference type="Pfam" id="PF00078">
    <property type="entry name" value="RVT_1"/>
    <property type="match status" value="1"/>
</dbReference>
<feature type="domain" description="Reverse transcriptase" evidence="1">
    <location>
        <begin position="176"/>
        <end position="447"/>
    </location>
</feature>
<evidence type="ECO:0000259" key="1">
    <source>
        <dbReference type="PROSITE" id="PS50878"/>
    </source>
</evidence>
<reference evidence="2" key="3">
    <citation type="submission" date="2025-08" db="UniProtKB">
        <authorList>
            <consortium name="Ensembl"/>
        </authorList>
    </citation>
    <scope>IDENTIFICATION</scope>
    <source>
        <strain evidence="2">HSOK</strain>
    </source>
</reference>
<organism evidence="2 3">
    <name type="scientific">Oryzias latipes</name>
    <name type="common">Japanese rice fish</name>
    <name type="synonym">Japanese killifish</name>
    <dbReference type="NCBI Taxonomy" id="8090"/>
    <lineage>
        <taxon>Eukaryota</taxon>
        <taxon>Metazoa</taxon>
        <taxon>Chordata</taxon>
        <taxon>Craniata</taxon>
        <taxon>Vertebrata</taxon>
        <taxon>Euteleostomi</taxon>
        <taxon>Actinopterygii</taxon>
        <taxon>Neopterygii</taxon>
        <taxon>Teleostei</taxon>
        <taxon>Neoteleostei</taxon>
        <taxon>Acanthomorphata</taxon>
        <taxon>Ovalentaria</taxon>
        <taxon>Atherinomorphae</taxon>
        <taxon>Beloniformes</taxon>
        <taxon>Adrianichthyidae</taxon>
        <taxon>Oryziinae</taxon>
        <taxon>Oryzias</taxon>
    </lineage>
</organism>
<dbReference type="InterPro" id="IPR043502">
    <property type="entry name" value="DNA/RNA_pol_sf"/>
</dbReference>
<dbReference type="AlphaFoldDB" id="A0A3P9IHY6"/>
<evidence type="ECO:0000313" key="3">
    <source>
        <dbReference type="Proteomes" id="UP000265200"/>
    </source>
</evidence>
<dbReference type="Proteomes" id="UP000265200">
    <property type="component" value="Chromosome 3"/>
</dbReference>
<dbReference type="Ensembl" id="ENSORLT00015028501.1">
    <property type="protein sequence ID" value="ENSORLP00015019529.1"/>
    <property type="gene ID" value="ENSORLG00015020629.1"/>
</dbReference>
<sequence>MHMRNLAWARARKSDSSADWTAFRQLRHKCTSLIKKAKSDYYLSVTTDNLNNPSKFWKVIKSLFLIKSPQTLPTFVLKDSVPVLDKVDMLNCFNKHFITSGDLFNQKGAALNTPCTDPPLFPGDSFNFTLFTVQQVHKALRMLDPRKPPGPDSIEPFFLKAAADFVAQPLTVLFNLSIQSGEIPAIWKSAFVRPVLKGGDPAVLSNYRPISNLCVLSKILESLVSDQLKDYLTINELLSMLQSGFRKKHSTITAATKVVNDILLALDKKQHCASLFIDLSKAFDTVDHGVLMHRLNCFGFSNTVLSWFRNYLNERTQCVKCDGLSSEFLNVHRGVPQGSILGPLLFILYINELGQDLQDANIHLYADDTIIYCFGRTPAKAVESLQKAFDNVQLTLLQLKLVLNAEKSKFMFFSNAKKVPEDLPKILTLHGDAIEQVHEYKYLGVLLDDSLTFKPHIENVVKKLKLKLGFLFRKKLCFSFKVKKRLVTATFLSVLDNGDLLYINASNHCLYRLDSVYHAALRFITNCRALTHHCELYSRVGWSSLSTRRQGHWYIFIYKAMLGLLPSYIGDLLQRRNVDSYSLRSNDQLLLNVPFVRTELGKRSFSHAAPTSWNTLQKNWKLPDLIFLNDFKTRLRALEVNSFKCNCFYN</sequence>
<reference key="1">
    <citation type="journal article" date="2007" name="Nature">
        <title>The medaka draft genome and insights into vertebrate genome evolution.</title>
        <authorList>
            <person name="Kasahara M."/>
            <person name="Naruse K."/>
            <person name="Sasaki S."/>
            <person name="Nakatani Y."/>
            <person name="Qu W."/>
            <person name="Ahsan B."/>
            <person name="Yamada T."/>
            <person name="Nagayasu Y."/>
            <person name="Doi K."/>
            <person name="Kasai Y."/>
            <person name="Jindo T."/>
            <person name="Kobayashi D."/>
            <person name="Shimada A."/>
            <person name="Toyoda A."/>
            <person name="Kuroki Y."/>
            <person name="Fujiyama A."/>
            <person name="Sasaki T."/>
            <person name="Shimizu A."/>
            <person name="Asakawa S."/>
            <person name="Shimizu N."/>
            <person name="Hashimoto S."/>
            <person name="Yang J."/>
            <person name="Lee Y."/>
            <person name="Matsushima K."/>
            <person name="Sugano S."/>
            <person name="Sakaizumi M."/>
            <person name="Narita T."/>
            <person name="Ohishi K."/>
            <person name="Haga S."/>
            <person name="Ohta F."/>
            <person name="Nomoto H."/>
            <person name="Nogata K."/>
            <person name="Morishita T."/>
            <person name="Endo T."/>
            <person name="Shin-I T."/>
            <person name="Takeda H."/>
            <person name="Morishita S."/>
            <person name="Kohara Y."/>
        </authorList>
    </citation>
    <scope>NUCLEOTIDE SEQUENCE [LARGE SCALE GENOMIC DNA]</scope>
    <source>
        <strain>Hd-rR</strain>
    </source>
</reference>
<accession>A0A3P9IHY6</accession>
<evidence type="ECO:0000313" key="2">
    <source>
        <dbReference type="Ensembl" id="ENSORLP00015019529.1"/>
    </source>
</evidence>
<reference evidence="2" key="4">
    <citation type="submission" date="2025-09" db="UniProtKB">
        <authorList>
            <consortium name="Ensembl"/>
        </authorList>
    </citation>
    <scope>IDENTIFICATION</scope>
    <source>
        <strain evidence="2">HSOK</strain>
    </source>
</reference>
<dbReference type="PANTHER" id="PTHR33332">
    <property type="entry name" value="REVERSE TRANSCRIPTASE DOMAIN-CONTAINING PROTEIN"/>
    <property type="match status" value="1"/>
</dbReference>
<reference evidence="2 3" key="2">
    <citation type="submission" date="2017-04" db="EMBL/GenBank/DDBJ databases">
        <title>CpG methylation of centromeres and impact of large insertions on vertebrate speciation.</title>
        <authorList>
            <person name="Ichikawa K."/>
            <person name="Yoshimura J."/>
            <person name="Morishita S."/>
        </authorList>
    </citation>
    <scope>NUCLEOTIDE SEQUENCE</scope>
    <source>
        <strain evidence="2 3">HSOK</strain>
    </source>
</reference>
<dbReference type="PROSITE" id="PS50878">
    <property type="entry name" value="RT_POL"/>
    <property type="match status" value="1"/>
</dbReference>